<organism evidence="1">
    <name type="scientific">marine metagenome</name>
    <dbReference type="NCBI Taxonomy" id="408172"/>
    <lineage>
        <taxon>unclassified sequences</taxon>
        <taxon>metagenomes</taxon>
        <taxon>ecological metagenomes</taxon>
    </lineage>
</organism>
<proteinExistence type="predicted"/>
<name>A0A382UX92_9ZZZZ</name>
<feature type="non-terminal residue" evidence="1">
    <location>
        <position position="146"/>
    </location>
</feature>
<dbReference type="EMBL" id="UINC01147522">
    <property type="protein sequence ID" value="SVD38892.1"/>
    <property type="molecule type" value="Genomic_DNA"/>
</dbReference>
<gene>
    <name evidence="1" type="ORF">METZ01_LOCUS391746</name>
</gene>
<accession>A0A382UX92</accession>
<evidence type="ECO:0000313" key="1">
    <source>
        <dbReference type="EMBL" id="SVD38892.1"/>
    </source>
</evidence>
<reference evidence="1" key="1">
    <citation type="submission" date="2018-05" db="EMBL/GenBank/DDBJ databases">
        <authorList>
            <person name="Lanie J.A."/>
            <person name="Ng W.-L."/>
            <person name="Kazmierczak K.M."/>
            <person name="Andrzejewski T.M."/>
            <person name="Davidsen T.M."/>
            <person name="Wayne K.J."/>
            <person name="Tettelin H."/>
            <person name="Glass J.I."/>
            <person name="Rusch D."/>
            <person name="Podicherti R."/>
            <person name="Tsui H.-C.T."/>
            <person name="Winkler M.E."/>
        </authorList>
    </citation>
    <scope>NUCLEOTIDE SEQUENCE</scope>
</reference>
<sequence length="146" mass="14900">MALQFITQGILERNNVDDGYGSPPGAILNLPYDIGFQGGFDDDMVAEVVTARTYGQMIMGRAGTFIGCWGYMDSAPAGYTIIDIEKNGTSIYSLTSIARVNITAGGSSYSSVPTVAFSGGGGTGAAGTAVVASNAVTSITMTNTGT</sequence>
<dbReference type="AlphaFoldDB" id="A0A382UX92"/>
<protein>
    <submittedName>
        <fullName evidence="1">Uncharacterized protein</fullName>
    </submittedName>
</protein>